<comment type="caution">
    <text evidence="1">The sequence shown here is derived from an EMBL/GenBank/DDBJ whole genome shotgun (WGS) entry which is preliminary data.</text>
</comment>
<organism evidence="1 2">
    <name type="scientific">Elysia crispata</name>
    <name type="common">lettuce slug</name>
    <dbReference type="NCBI Taxonomy" id="231223"/>
    <lineage>
        <taxon>Eukaryota</taxon>
        <taxon>Metazoa</taxon>
        <taxon>Spiralia</taxon>
        <taxon>Lophotrochozoa</taxon>
        <taxon>Mollusca</taxon>
        <taxon>Gastropoda</taxon>
        <taxon>Heterobranchia</taxon>
        <taxon>Euthyneura</taxon>
        <taxon>Panpulmonata</taxon>
        <taxon>Sacoglossa</taxon>
        <taxon>Placobranchoidea</taxon>
        <taxon>Plakobranchidae</taxon>
        <taxon>Elysia</taxon>
    </lineage>
</organism>
<evidence type="ECO:0000313" key="1">
    <source>
        <dbReference type="EMBL" id="KAK3738071.1"/>
    </source>
</evidence>
<name>A0AAE1CV18_9GAST</name>
<dbReference type="AlphaFoldDB" id="A0AAE1CV18"/>
<gene>
    <name evidence="1" type="ORF">RRG08_064974</name>
</gene>
<keyword evidence="2" id="KW-1185">Reference proteome</keyword>
<accession>A0AAE1CV18</accession>
<dbReference type="Proteomes" id="UP001283361">
    <property type="component" value="Unassembled WGS sequence"/>
</dbReference>
<evidence type="ECO:0000313" key="2">
    <source>
        <dbReference type="Proteomes" id="UP001283361"/>
    </source>
</evidence>
<dbReference type="EMBL" id="JAWDGP010006604">
    <property type="protein sequence ID" value="KAK3738071.1"/>
    <property type="molecule type" value="Genomic_DNA"/>
</dbReference>
<reference evidence="1" key="1">
    <citation type="journal article" date="2023" name="G3 (Bethesda)">
        <title>A reference genome for the long-term kleptoplast-retaining sea slug Elysia crispata morphotype clarki.</title>
        <authorList>
            <person name="Eastman K.E."/>
            <person name="Pendleton A.L."/>
            <person name="Shaikh M.A."/>
            <person name="Suttiyut T."/>
            <person name="Ogas R."/>
            <person name="Tomko P."/>
            <person name="Gavelis G."/>
            <person name="Widhalm J.R."/>
            <person name="Wisecaver J.H."/>
        </authorList>
    </citation>
    <scope>NUCLEOTIDE SEQUENCE</scope>
    <source>
        <strain evidence="1">ECLA1</strain>
    </source>
</reference>
<proteinExistence type="predicted"/>
<protein>
    <submittedName>
        <fullName evidence="1">Uncharacterized protein</fullName>
    </submittedName>
</protein>
<sequence>MLQESNQLPRGWPRAVITNTRPTGISELRGLFDLPCKYNHPNKRSTVRTVNRRVCQWQTLLSSNKMATEAPTALSPVDINEVCVVARRSAIDQFNQERRHDDPPSLLVGDTTAQCGETSGPPSGLGWTAAIIKSLDLVQLD</sequence>